<dbReference type="PROSITE" id="PS50158">
    <property type="entry name" value="ZF_CCHC"/>
    <property type="match status" value="1"/>
</dbReference>
<dbReference type="GO" id="GO:0061630">
    <property type="term" value="F:ubiquitin protein ligase activity"/>
    <property type="evidence" value="ECO:0007669"/>
    <property type="project" value="TreeGrafter"/>
</dbReference>
<name>A0A8S3R951_MYTED</name>
<dbReference type="PANTHER" id="PTHR25462">
    <property type="entry name" value="BONUS, ISOFORM C-RELATED"/>
    <property type="match status" value="1"/>
</dbReference>
<dbReference type="Pfam" id="PF00643">
    <property type="entry name" value="zf-B_box"/>
    <property type="match status" value="1"/>
</dbReference>
<dbReference type="Gene3D" id="4.10.60.10">
    <property type="entry name" value="Zinc finger, CCHC-type"/>
    <property type="match status" value="1"/>
</dbReference>
<protein>
    <submittedName>
        <fullName evidence="6">Uncharacterized protein</fullName>
    </submittedName>
</protein>
<keyword evidence="1" id="KW-0238">DNA-binding</keyword>
<evidence type="ECO:0000256" key="1">
    <source>
        <dbReference type="ARBA" id="ARBA00023125"/>
    </source>
</evidence>
<dbReference type="InterPro" id="IPR000315">
    <property type="entry name" value="Znf_B-box"/>
</dbReference>
<dbReference type="OrthoDB" id="6182710at2759"/>
<evidence type="ECO:0000256" key="3">
    <source>
        <dbReference type="SAM" id="MobiDB-lite"/>
    </source>
</evidence>
<keyword evidence="7" id="KW-1185">Reference proteome</keyword>
<feature type="domain" description="CCHC-type" evidence="5">
    <location>
        <begin position="202"/>
        <end position="218"/>
    </location>
</feature>
<organism evidence="6 7">
    <name type="scientific">Mytilus edulis</name>
    <name type="common">Blue mussel</name>
    <dbReference type="NCBI Taxonomy" id="6550"/>
    <lineage>
        <taxon>Eukaryota</taxon>
        <taxon>Metazoa</taxon>
        <taxon>Spiralia</taxon>
        <taxon>Lophotrochozoa</taxon>
        <taxon>Mollusca</taxon>
        <taxon>Bivalvia</taxon>
        <taxon>Autobranchia</taxon>
        <taxon>Pteriomorphia</taxon>
        <taxon>Mytilida</taxon>
        <taxon>Mytiloidea</taxon>
        <taxon>Mytilidae</taxon>
        <taxon>Mytilinae</taxon>
        <taxon>Mytilus</taxon>
    </lineage>
</organism>
<gene>
    <name evidence="6" type="ORF">MEDL_20188</name>
</gene>
<reference evidence="6" key="1">
    <citation type="submission" date="2021-03" db="EMBL/GenBank/DDBJ databases">
        <authorList>
            <person name="Bekaert M."/>
        </authorList>
    </citation>
    <scope>NUCLEOTIDE SEQUENCE</scope>
</reference>
<dbReference type="Gene3D" id="3.30.160.60">
    <property type="entry name" value="Classic Zinc Finger"/>
    <property type="match status" value="1"/>
</dbReference>
<dbReference type="SMART" id="SM00343">
    <property type="entry name" value="ZnF_C2HC"/>
    <property type="match status" value="1"/>
</dbReference>
<feature type="domain" description="B box-type" evidence="4">
    <location>
        <begin position="400"/>
        <end position="446"/>
    </location>
</feature>
<evidence type="ECO:0000256" key="2">
    <source>
        <dbReference type="PROSITE-ProRule" id="PRU00024"/>
    </source>
</evidence>
<keyword evidence="2" id="KW-0863">Zinc-finger</keyword>
<dbReference type="GO" id="GO:0008270">
    <property type="term" value="F:zinc ion binding"/>
    <property type="evidence" value="ECO:0007669"/>
    <property type="project" value="UniProtKB-KW"/>
</dbReference>
<dbReference type="Pfam" id="PF00098">
    <property type="entry name" value="zf-CCHC"/>
    <property type="match status" value="1"/>
</dbReference>
<dbReference type="SUPFAM" id="SSF47823">
    <property type="entry name" value="lambda integrase-like, N-terminal domain"/>
    <property type="match status" value="1"/>
</dbReference>
<sequence>MDTDMLSSPLRNAISREVSNAISTSQQDLLNSINGIMDSKLTNLQTTLQESQQEISQTQMAKMEETLTDNYTFQRKGNENQFKYGVKVLTKLKEAKSSLEVHDLTRATVQNAKSRISEGIDIVQERQKLIKLADSSQLGWKVVNEYVANPIAEDSEDERKMLRAQSRAERKSKAEKTKKSIKPRQVPYARNADKDDSFKPGKCFNCGKRGHWADNCPDRKQKISNSLYLSNLDSSSLFCSSDDNFYCNNSKIRNANEKVSITIDCLQKVDLVTYVEKPVSPVGRLKNARLKNAIDEWRLITGLGLRQHVVEIVEKSTVGCSGELGKLAEKMSVYLIQSKSDNTTKKYFASYNRWRSFAQGYGFNELPADPIHVSLFLTLLIDKKSSPCTLDSIIYALKWNAITICEICTQAPGSWICVECEQTFCHNCKSMHLRMKQSRDHKFNEKGPRHGIQNVCNSHNLEYIYFCENCNTLACNTCIVKKHKGHEMSTISEAYLEKKREIADTIAFYLENIKNQQRVGDTVKEKLTSLKAESDRIADGIINRCSMLHSKIDKVRDSMINEIGNVFSKEQIKGNMYIDKIKSMDDSMKDICQKFDQIVKEKDSVALLMFSQTFQNDHEAIGRKIPEKPNISRIKYYEETTDENWINLTIQNLFGTLEITSETSAESKLVGDCKQQ</sequence>
<feature type="domain" description="B box-type" evidence="4">
    <location>
        <begin position="451"/>
        <end position="491"/>
    </location>
</feature>
<dbReference type="SMART" id="SM00336">
    <property type="entry name" value="BBOX"/>
    <property type="match status" value="2"/>
</dbReference>
<dbReference type="SUPFAM" id="SSF57845">
    <property type="entry name" value="B-box zinc-binding domain"/>
    <property type="match status" value="1"/>
</dbReference>
<dbReference type="InterPro" id="IPR010998">
    <property type="entry name" value="Integrase_recombinase_N"/>
</dbReference>
<feature type="region of interest" description="Disordered" evidence="3">
    <location>
        <begin position="156"/>
        <end position="194"/>
    </location>
</feature>
<dbReference type="InterPro" id="IPR047153">
    <property type="entry name" value="TRIM45/56/19-like"/>
</dbReference>
<dbReference type="CDD" id="cd19756">
    <property type="entry name" value="Bbox2"/>
    <property type="match status" value="1"/>
</dbReference>
<feature type="compositionally biased region" description="Basic and acidic residues" evidence="3">
    <location>
        <begin position="157"/>
        <end position="178"/>
    </location>
</feature>
<dbReference type="InterPro" id="IPR036875">
    <property type="entry name" value="Znf_CCHC_sf"/>
</dbReference>
<dbReference type="EMBL" id="CAJPWZ010001029">
    <property type="protein sequence ID" value="CAG2205821.1"/>
    <property type="molecule type" value="Genomic_DNA"/>
</dbReference>
<evidence type="ECO:0000313" key="6">
    <source>
        <dbReference type="EMBL" id="CAG2205821.1"/>
    </source>
</evidence>
<dbReference type="Proteomes" id="UP000683360">
    <property type="component" value="Unassembled WGS sequence"/>
</dbReference>
<evidence type="ECO:0000313" key="7">
    <source>
        <dbReference type="Proteomes" id="UP000683360"/>
    </source>
</evidence>
<accession>A0A8S3R951</accession>
<proteinExistence type="predicted"/>
<evidence type="ECO:0000259" key="4">
    <source>
        <dbReference type="PROSITE" id="PS50119"/>
    </source>
</evidence>
<dbReference type="PROSITE" id="PS50119">
    <property type="entry name" value="ZF_BBOX"/>
    <property type="match status" value="2"/>
</dbReference>
<evidence type="ECO:0000259" key="5">
    <source>
        <dbReference type="PROSITE" id="PS50158"/>
    </source>
</evidence>
<dbReference type="SUPFAM" id="SSF57756">
    <property type="entry name" value="Retrovirus zinc finger-like domains"/>
    <property type="match status" value="1"/>
</dbReference>
<keyword evidence="2" id="KW-0479">Metal-binding</keyword>
<dbReference type="GO" id="GO:0003677">
    <property type="term" value="F:DNA binding"/>
    <property type="evidence" value="ECO:0007669"/>
    <property type="project" value="UniProtKB-KW"/>
</dbReference>
<keyword evidence="2" id="KW-0862">Zinc</keyword>
<dbReference type="InterPro" id="IPR001878">
    <property type="entry name" value="Znf_CCHC"/>
</dbReference>
<dbReference type="Gene3D" id="1.10.150.130">
    <property type="match status" value="1"/>
</dbReference>
<dbReference type="PANTHER" id="PTHR25462:SF296">
    <property type="entry name" value="MEIOTIC P26, ISOFORM F"/>
    <property type="match status" value="1"/>
</dbReference>
<dbReference type="AlphaFoldDB" id="A0A8S3R951"/>
<dbReference type="CDD" id="cd19757">
    <property type="entry name" value="Bbox1"/>
    <property type="match status" value="1"/>
</dbReference>
<comment type="caution">
    <text evidence="6">The sequence shown here is derived from an EMBL/GenBank/DDBJ whole genome shotgun (WGS) entry which is preliminary data.</text>
</comment>